<evidence type="ECO:0000256" key="1">
    <source>
        <dbReference type="SAM" id="SignalP"/>
    </source>
</evidence>
<keyword evidence="1" id="KW-0732">Signal</keyword>
<dbReference type="InterPro" id="IPR008979">
    <property type="entry name" value="Galactose-bd-like_sf"/>
</dbReference>
<protein>
    <submittedName>
        <fullName evidence="3">Cadherin-like beta sandwich domain-containing protein</fullName>
    </submittedName>
</protein>
<dbReference type="OrthoDB" id="5381604at2"/>
<dbReference type="SUPFAM" id="SSF51445">
    <property type="entry name" value="(Trans)glycosidases"/>
    <property type="match status" value="1"/>
</dbReference>
<feature type="chain" id="PRO_5039378606" evidence="1">
    <location>
        <begin position="32"/>
        <end position="784"/>
    </location>
</feature>
<feature type="domain" description="Cadherin-like beta-sandwich-like" evidence="2">
    <location>
        <begin position="617"/>
        <end position="696"/>
    </location>
</feature>
<feature type="domain" description="Cadherin-like beta-sandwich-like" evidence="2">
    <location>
        <begin position="190"/>
        <end position="269"/>
    </location>
</feature>
<gene>
    <name evidence="3" type="ORF">EJC50_05585</name>
</gene>
<reference evidence="4" key="1">
    <citation type="submission" date="2018-12" db="EMBL/GenBank/DDBJ databases">
        <title>Genome sequence of Peanibacillus sp.</title>
        <authorList>
            <person name="Subramani G."/>
            <person name="Srinivasan S."/>
            <person name="Kim M.K."/>
        </authorList>
    </citation>
    <scope>NUCLEOTIDE SEQUENCE [LARGE SCALE GENOMIC DNA]</scope>
    <source>
        <strain evidence="4">18JY67-1</strain>
    </source>
</reference>
<organism evidence="3 4">
    <name type="scientific">Paenibacillus albus</name>
    <dbReference type="NCBI Taxonomy" id="2495582"/>
    <lineage>
        <taxon>Bacteria</taxon>
        <taxon>Bacillati</taxon>
        <taxon>Bacillota</taxon>
        <taxon>Bacilli</taxon>
        <taxon>Bacillales</taxon>
        <taxon>Paenibacillaceae</taxon>
        <taxon>Paenibacillus</taxon>
    </lineage>
</organism>
<evidence type="ECO:0000313" key="3">
    <source>
        <dbReference type="EMBL" id="AZN39195.1"/>
    </source>
</evidence>
<evidence type="ECO:0000313" key="4">
    <source>
        <dbReference type="Proteomes" id="UP000272528"/>
    </source>
</evidence>
<dbReference type="KEGG" id="palb:EJC50_05585"/>
<dbReference type="Gene3D" id="3.20.20.80">
    <property type="entry name" value="Glycosidases"/>
    <property type="match status" value="1"/>
</dbReference>
<dbReference type="InterPro" id="IPR025883">
    <property type="entry name" value="Cadherin-like_domain"/>
</dbReference>
<dbReference type="SUPFAM" id="SSF49785">
    <property type="entry name" value="Galactose-binding domain-like"/>
    <property type="match status" value="1"/>
</dbReference>
<dbReference type="InterPro" id="IPR017853">
    <property type="entry name" value="GH"/>
</dbReference>
<evidence type="ECO:0000259" key="2">
    <source>
        <dbReference type="Pfam" id="PF12733"/>
    </source>
</evidence>
<dbReference type="PANTHER" id="PTHR37398:SF3">
    <property type="entry name" value="GLYCOSIDE HYDROLASE FAMILY 5 DOMAIN-CONTAINING PROTEIN"/>
    <property type="match status" value="1"/>
</dbReference>
<dbReference type="Gene3D" id="2.60.120.260">
    <property type="entry name" value="Galactose-binding domain-like"/>
    <property type="match status" value="1"/>
</dbReference>
<dbReference type="EMBL" id="CP034437">
    <property type="protein sequence ID" value="AZN39195.1"/>
    <property type="molecule type" value="Genomic_DNA"/>
</dbReference>
<accession>A0A3S9A0I4</accession>
<dbReference type="Proteomes" id="UP000272528">
    <property type="component" value="Chromosome"/>
</dbReference>
<dbReference type="PANTHER" id="PTHR37398">
    <property type="entry name" value="ENDO-BETA-1,4-MANNANASE"/>
    <property type="match status" value="1"/>
</dbReference>
<keyword evidence="4" id="KW-1185">Reference proteome</keyword>
<dbReference type="AlphaFoldDB" id="A0A3S9A0I4"/>
<name>A0A3S9A0I4_9BACL</name>
<sequence length="784" mass="83722">MNRTRRLAAVFIIISMIAAILAVPASATATADTAMLNFENGTQSFTGTGGASLSASSEQAYAGAQSLKMSVNVTGASTSPFAKLSNPAGLTAGSTYEFHIWVPSGANIAGVQPYMMDKNWSWTGSLVSYSNLTKDSWNTLSLTIPAAASNPFNELGVQLQTSGDFNGSIYIDSIGLVGGTTVPAPSPASLSDLRVNGVTVAGFSDTKLSYIAHVPSSTTSASITATTTDPEAAAAISGGGELSLGENEVSVLVTAKDLTTKTYTIKLIRDLPGGGNNHISVQGTNFYAGHEPIWFNGANTPWDNWNDFGGDFDYSFWDTHFGQLHDNGVNATRVWITSNGEVGIDIDESGHVSGATAAHWNDLDSLFYLAQKHGVYIMATLMSFDHMKDSHPNYNSWRNMLMNDENIDSYVTNYVIPFTNRYKDNPYLWSIDFMNEPDWVYEESKLPWEQLQKLFAKESVAVHENSDVLTTVGIAMVKYNSGTCTEGCQGNKVGDTELMGAAGGNPDAKLDFWAPHYYDWMGQYWGVPMYMTPEQFGLSADRPAVIGETAALGTAGHTLEQDYFSAYANGWQGLMPWTSNGVDGLGDLTKVGPAASSFYSQHPSLVFPPIRSNDASLSDLQIDGSTVAGFSPAALSYNVEVPIKTKEVTVTATAADAKSAVTIVGGTKLKKIPNTLTVLVTAEDGTQRTYTLTVNRVKSNVASLSDLQVDGATIEGFNPDVLSYSIQVPSGTTSVAVTAAALDSQTKVHINSVKKLKAGANTITVRVKAEDGTELTYSIIVTRG</sequence>
<feature type="domain" description="Cadherin-like beta-sandwich-like" evidence="2">
    <location>
        <begin position="704"/>
        <end position="783"/>
    </location>
</feature>
<feature type="signal peptide" evidence="1">
    <location>
        <begin position="1"/>
        <end position="31"/>
    </location>
</feature>
<dbReference type="Pfam" id="PF12733">
    <property type="entry name" value="Cadherin-like"/>
    <property type="match status" value="3"/>
</dbReference>
<proteinExistence type="predicted"/>
<dbReference type="RefSeq" id="WP_126013446.1">
    <property type="nucleotide sequence ID" value="NZ_CP034437.1"/>
</dbReference>